<dbReference type="GO" id="GO:0016787">
    <property type="term" value="F:hydrolase activity"/>
    <property type="evidence" value="ECO:0007669"/>
    <property type="project" value="UniProtKB-KW"/>
</dbReference>
<dbReference type="Proteomes" id="UP000000391">
    <property type="component" value="Chromosome"/>
</dbReference>
<keyword evidence="5" id="KW-0378">Hydrolase</keyword>
<protein>
    <recommendedName>
        <fullName evidence="2">DNA helicase</fullName>
        <ecNumber evidence="2">3.6.4.12</ecNumber>
    </recommendedName>
</protein>
<evidence type="ECO:0000313" key="15">
    <source>
        <dbReference type="Proteomes" id="UP000000391"/>
    </source>
</evidence>
<dbReference type="PROSITE" id="PS50051">
    <property type="entry name" value="MCM_2"/>
    <property type="match status" value="2"/>
</dbReference>
<dbReference type="Pfam" id="PF17855">
    <property type="entry name" value="MCM_lid"/>
    <property type="match status" value="1"/>
</dbReference>
<dbReference type="Gene3D" id="1.10.10.10">
    <property type="entry name" value="Winged helix-like DNA-binding domain superfamily/Winged helix DNA-binding domain"/>
    <property type="match status" value="1"/>
</dbReference>
<evidence type="ECO:0000256" key="8">
    <source>
        <dbReference type="ARBA" id="ARBA00022840"/>
    </source>
</evidence>
<dbReference type="PROSITE" id="PS50819">
    <property type="entry name" value="INTEIN_ENDONUCLEASE"/>
    <property type="match status" value="1"/>
</dbReference>
<dbReference type="Gene3D" id="3.30.1640.10">
    <property type="entry name" value="mini-chromosome maintenance (MCM) complex, chain A, domain 1"/>
    <property type="match status" value="1"/>
</dbReference>
<keyword evidence="10 11" id="KW-0238">DNA-binding</keyword>
<dbReference type="SUPFAM" id="SSF50249">
    <property type="entry name" value="Nucleic acid-binding proteins"/>
    <property type="match status" value="1"/>
</dbReference>
<keyword evidence="8 11" id="KW-0067">ATP-binding</keyword>
<evidence type="ECO:0000256" key="2">
    <source>
        <dbReference type="ARBA" id="ARBA00012551"/>
    </source>
</evidence>
<dbReference type="PROSITE" id="PS00847">
    <property type="entry name" value="MCM_1"/>
    <property type="match status" value="1"/>
</dbReference>
<evidence type="ECO:0000256" key="7">
    <source>
        <dbReference type="ARBA" id="ARBA00022813"/>
    </source>
</evidence>
<dbReference type="GO" id="GO:0006260">
    <property type="term" value="P:DNA replication"/>
    <property type="evidence" value="ECO:0007669"/>
    <property type="project" value="UniProtKB-KW"/>
</dbReference>
<dbReference type="GO" id="GO:0003697">
    <property type="term" value="F:single-stranded DNA binding"/>
    <property type="evidence" value="ECO:0007669"/>
    <property type="project" value="TreeGrafter"/>
</dbReference>
<evidence type="ECO:0000256" key="3">
    <source>
        <dbReference type="ARBA" id="ARBA00022705"/>
    </source>
</evidence>
<dbReference type="FunFam" id="2.20.28.10:FF:000003">
    <property type="entry name" value="DNA helicase"/>
    <property type="match status" value="1"/>
</dbReference>
<evidence type="ECO:0000259" key="13">
    <source>
        <dbReference type="PROSITE" id="PS50819"/>
    </source>
</evidence>
<keyword evidence="6" id="KW-0347">Helicase</keyword>
<feature type="domain" description="MCM C-terminal AAA(+) ATPase" evidence="12">
    <location>
        <begin position="276"/>
        <end position="411"/>
    </location>
</feature>
<dbReference type="Gene3D" id="2.40.50.140">
    <property type="entry name" value="Nucleic acid-binding proteins"/>
    <property type="match status" value="1"/>
</dbReference>
<comment type="similarity">
    <text evidence="1 11">Belongs to the MCM family.</text>
</comment>
<dbReference type="InterPro" id="IPR027434">
    <property type="entry name" value="Homing_endonucl"/>
</dbReference>
<dbReference type="SUPFAM" id="SSF52540">
    <property type="entry name" value="P-loop containing nucleoside triphosphate hydrolases"/>
    <property type="match status" value="2"/>
</dbReference>
<keyword evidence="3" id="KW-0235">DNA replication</keyword>
<evidence type="ECO:0000256" key="6">
    <source>
        <dbReference type="ARBA" id="ARBA00022806"/>
    </source>
</evidence>
<dbReference type="Gene3D" id="2.20.28.10">
    <property type="match status" value="1"/>
</dbReference>
<dbReference type="Pfam" id="PF17207">
    <property type="entry name" value="MCM_OB"/>
    <property type="match status" value="1"/>
</dbReference>
<dbReference type="GO" id="GO:0017116">
    <property type="term" value="F:single-stranded DNA helicase activity"/>
    <property type="evidence" value="ECO:0007669"/>
    <property type="project" value="TreeGrafter"/>
</dbReference>
<evidence type="ECO:0000259" key="12">
    <source>
        <dbReference type="PROSITE" id="PS50051"/>
    </source>
</evidence>
<dbReference type="InterPro" id="IPR027925">
    <property type="entry name" value="MCM_N"/>
</dbReference>
<feature type="domain" description="DOD-type homing endonuclease" evidence="13">
    <location>
        <begin position="556"/>
        <end position="684"/>
    </location>
</feature>
<dbReference type="Gene3D" id="3.40.50.300">
    <property type="entry name" value="P-loop containing nucleotide triphosphate hydrolases"/>
    <property type="match status" value="2"/>
</dbReference>
<dbReference type="GeneID" id="9346154"/>
<dbReference type="HOGENOM" id="CLU_000995_7_2_2"/>
<feature type="domain" description="MCM C-terminal AAA(+) ATPase" evidence="12">
    <location>
        <begin position="768"/>
        <end position="839"/>
    </location>
</feature>
<evidence type="ECO:0000256" key="4">
    <source>
        <dbReference type="ARBA" id="ARBA00022741"/>
    </source>
</evidence>
<dbReference type="PRINTS" id="PR01657">
    <property type="entry name" value="MCMFAMILY"/>
</dbReference>
<dbReference type="InterPro" id="IPR036388">
    <property type="entry name" value="WH-like_DNA-bd_sf"/>
</dbReference>
<dbReference type="OrthoDB" id="6747at2157"/>
<dbReference type="InterPro" id="IPR041562">
    <property type="entry name" value="MCM_lid"/>
</dbReference>
<dbReference type="InterPro" id="IPR036844">
    <property type="entry name" value="Hint_dom_sf"/>
</dbReference>
<accession>D7E8A3</accession>
<evidence type="ECO:0000256" key="1">
    <source>
        <dbReference type="ARBA" id="ARBA00008010"/>
    </source>
</evidence>
<dbReference type="Gene3D" id="3.10.28.10">
    <property type="entry name" value="Homing endonucleases"/>
    <property type="match status" value="1"/>
</dbReference>
<dbReference type="GO" id="GO:0042555">
    <property type="term" value="C:MCM complex"/>
    <property type="evidence" value="ECO:0007669"/>
    <property type="project" value="TreeGrafter"/>
</dbReference>
<dbReference type="AlphaFoldDB" id="D7E8A3"/>
<dbReference type="InterPro" id="IPR027417">
    <property type="entry name" value="P-loop_NTPase"/>
</dbReference>
<evidence type="ECO:0000313" key="14">
    <source>
        <dbReference type="EMBL" id="ADI73445.1"/>
    </source>
</evidence>
<dbReference type="RefSeq" id="WP_013194013.1">
    <property type="nucleotide sequence ID" value="NC_014253.1"/>
</dbReference>
<dbReference type="InterPro" id="IPR033762">
    <property type="entry name" value="MCM_OB"/>
</dbReference>
<keyword evidence="4 11" id="KW-0547">Nucleotide-binding</keyword>
<evidence type="ECO:0000256" key="5">
    <source>
        <dbReference type="ARBA" id="ARBA00022801"/>
    </source>
</evidence>
<dbReference type="PROSITE" id="PS50817">
    <property type="entry name" value="INTEIN_N_TER"/>
    <property type="match status" value="1"/>
</dbReference>
<reference evidence="14 15" key="1">
    <citation type="submission" date="2010-06" db="EMBL/GenBank/DDBJ databases">
        <title>Complete sequence chromosome of Methanohalobium evestigatum Z-7303.</title>
        <authorList>
            <consortium name="US DOE Joint Genome Institute"/>
            <person name="Lucas S."/>
            <person name="Copeland A."/>
            <person name="Lapidus A."/>
            <person name="Cheng J.-F."/>
            <person name="Bruce D."/>
            <person name="Goodwin L."/>
            <person name="Pitluck S."/>
            <person name="Saunders E."/>
            <person name="Detter J.C."/>
            <person name="Han C."/>
            <person name="Tapia R."/>
            <person name="Land M."/>
            <person name="Hauser L."/>
            <person name="Kyrpides N."/>
            <person name="Mikhailova N."/>
            <person name="Sieprawska-Lupa M."/>
            <person name="Whitman W.B."/>
            <person name="Anderson I."/>
            <person name="Woyke T."/>
        </authorList>
    </citation>
    <scope>NUCLEOTIDE SEQUENCE [LARGE SCALE GENOMIC DNA]</scope>
    <source>
        <strain evidence="15">ATCC BAA-1072 / DSM 3721 / NBRC 107634 / OCM 161 / Z-7303</strain>
    </source>
</reference>
<dbReference type="SUPFAM" id="SSF55608">
    <property type="entry name" value="Homing endonucleases"/>
    <property type="match status" value="1"/>
</dbReference>
<dbReference type="InterPro" id="IPR004042">
    <property type="entry name" value="Intein_endonuc_central"/>
</dbReference>
<dbReference type="EC" id="3.6.4.12" evidence="2"/>
<keyword evidence="9" id="KW-0651">Protein splicing</keyword>
<dbReference type="InterPro" id="IPR012340">
    <property type="entry name" value="NA-bd_OB-fold"/>
</dbReference>
<evidence type="ECO:0000256" key="11">
    <source>
        <dbReference type="RuleBase" id="RU004070"/>
    </source>
</evidence>
<dbReference type="Pfam" id="PF14551">
    <property type="entry name" value="MCM_N"/>
    <property type="match status" value="1"/>
</dbReference>
<dbReference type="PANTHER" id="PTHR11630">
    <property type="entry name" value="DNA REPLICATION LICENSING FACTOR MCM FAMILY MEMBER"/>
    <property type="match status" value="1"/>
</dbReference>
<dbReference type="KEGG" id="mev:Metev_0533"/>
<gene>
    <name evidence="14" type="ordered locus">Metev_0533</name>
</gene>
<dbReference type="InterPro" id="IPR031327">
    <property type="entry name" value="MCM"/>
</dbReference>
<dbReference type="GO" id="GO:0004519">
    <property type="term" value="F:endonuclease activity"/>
    <property type="evidence" value="ECO:0007669"/>
    <property type="project" value="InterPro"/>
</dbReference>
<evidence type="ECO:0000256" key="9">
    <source>
        <dbReference type="ARBA" id="ARBA00023000"/>
    </source>
</evidence>
<dbReference type="EMBL" id="CP002069">
    <property type="protein sequence ID" value="ADI73445.1"/>
    <property type="molecule type" value="Genomic_DNA"/>
</dbReference>
<sequence length="1056" mass="120033">MAEEGWKERFGTFFRRYYWDEILHLANEYPEQRSLTVNYYDIENFDQELADELIVNPDEIIPAAEEVLREGEELVLPVDKSLEEVHLRIINNPNKITIRNLRSKHLMQSVAVEGMIRKATEVRPKITNAAFYCMRCEHVTYIPQTSQKFTEPHECENETCGRKGPFKTLVDKSTFVDAQKLQIQESPENLRGGEQPQSLDIDVDDDLAGIVTPGDRVIINGVLRSHQRTLRDGKSPFYDLVLHANSIEYVNKEFEELEITPEDEEEILELSKDPQIYEKVAKSISPSIYGYENIKEALALQLFSGVTKALPDSSRVRGDIHILIVGDPGIAKSQMLRYMEKLAPRGVFTSGKSASSSGLTASAVRDELGDGRWTLEAGALVMADMGVAAVDELDKMSSEDKSSLHEAMEQQCYDDQTEILTENGWKFFKDVIEGERVASLTPDGKLEYVVPGMYVASDYEGDMYYLKSRQVDLAVTPNHNMYVDINKRANEWTGFDLHRMDSLPLHKRMRFKKNAYWDGERIETFEIPSIVKYVNQNCSGIETESITVKMNDWLEFLGYYLPEGSVKYMNGIPYSVQITQKTSGKIQKIQNSLDRLGFKWSYDGHSFSIHSKQLAKYLSMFGKCHEKFVPEYVKKLCPGQIKIFVDAMVLGDGYIRCETGQMAYITSSKRLADDMQELALKMGYSANNYVVVNKGEIIQVPEGRSSVISNDIYEVSFIREGGNHPSINTNGNYHIEKKPYKGKIYCVEVPNHVLYVRRNGKPVWCGNTVSVAKAGIIATLKSRCALLGAANPKYGRFDRYEGIATQINMPPALISRFDLIFVLLDVPDDDKDRRIANHILKAHYAGEMMEQRSNNPVSEVSQQQIDSQMDVISPPIDVEKLRKYVAYARRNVYPILEDDARNHLIEFYMNLRKMGEDKDAPVPVTARQLEALVRLTESSARVRLSSVATLEDAKRTTNLVYTCLKQVGVDPDTGAFDVDVIETGTSKSQRDKIKVIREIIQSLADEHSDKKGAPVEEVYSRAEEEQIDREHAEELVTRMRRQGDLLSPDKDHIRLV</sequence>
<dbReference type="GO" id="GO:0005524">
    <property type="term" value="F:ATP binding"/>
    <property type="evidence" value="ECO:0007669"/>
    <property type="project" value="UniProtKB-KW"/>
</dbReference>
<dbReference type="InterPro" id="IPR018525">
    <property type="entry name" value="MCM_CS"/>
</dbReference>
<dbReference type="SMART" id="SM00350">
    <property type="entry name" value="MCM"/>
    <property type="match status" value="1"/>
</dbReference>
<dbReference type="Pfam" id="PF00493">
    <property type="entry name" value="MCM"/>
    <property type="match status" value="2"/>
</dbReference>
<dbReference type="GO" id="GO:0016539">
    <property type="term" value="P:intein-mediated protein splicing"/>
    <property type="evidence" value="ECO:0007669"/>
    <property type="project" value="InterPro"/>
</dbReference>
<name>D7E8A3_METEZ</name>
<organism evidence="14 15">
    <name type="scientific">Methanohalobium evestigatum (strain ATCC BAA-1072 / DSM 3721 / NBRC 107634 / OCM 161 / Z-7303)</name>
    <dbReference type="NCBI Taxonomy" id="644295"/>
    <lineage>
        <taxon>Archaea</taxon>
        <taxon>Methanobacteriati</taxon>
        <taxon>Methanobacteriota</taxon>
        <taxon>Stenosarchaea group</taxon>
        <taxon>Methanomicrobia</taxon>
        <taxon>Methanosarcinales</taxon>
        <taxon>Methanosarcinaceae</taxon>
        <taxon>Methanohalobium</taxon>
    </lineage>
</organism>
<dbReference type="InterPro" id="IPR006141">
    <property type="entry name" value="Intein_N"/>
</dbReference>
<evidence type="ECO:0000256" key="10">
    <source>
        <dbReference type="ARBA" id="ARBA00023125"/>
    </source>
</evidence>
<dbReference type="PRINTS" id="PR00379">
    <property type="entry name" value="INTEIN"/>
</dbReference>
<keyword evidence="7" id="KW-0068">Autocatalytic cleavage</keyword>
<keyword evidence="15" id="KW-1185">Reference proteome</keyword>
<dbReference type="STRING" id="644295.Metev_0533"/>
<dbReference type="PANTHER" id="PTHR11630:SF66">
    <property type="entry name" value="DNA REPLICATION LICENSING FACTOR MCM4"/>
    <property type="match status" value="1"/>
</dbReference>
<dbReference type="InterPro" id="IPR006142">
    <property type="entry name" value="INTEIN"/>
</dbReference>
<dbReference type="SUPFAM" id="SSF51294">
    <property type="entry name" value="Hedgehog/intein (Hint) domain"/>
    <property type="match status" value="1"/>
</dbReference>
<proteinExistence type="inferred from homology"/>
<dbReference type="InterPro" id="IPR001208">
    <property type="entry name" value="MCM_dom"/>
</dbReference>